<dbReference type="STRING" id="363253.LI1185"/>
<dbReference type="Gene3D" id="1.20.950.20">
    <property type="entry name" value="Transmembrane di-heme cytochromes, Chain C"/>
    <property type="match status" value="1"/>
</dbReference>
<evidence type="ECO:0000256" key="2">
    <source>
        <dbReference type="ARBA" id="ARBA00022475"/>
    </source>
</evidence>
<dbReference type="HOGENOM" id="CLU_117047_1_0_7"/>
<evidence type="ECO:0000256" key="4">
    <source>
        <dbReference type="ARBA" id="ARBA00022989"/>
    </source>
</evidence>
<gene>
    <name evidence="8" type="ordered locus">LI1185</name>
</gene>
<proteinExistence type="predicted"/>
<feature type="transmembrane region" description="Helical" evidence="6">
    <location>
        <begin position="63"/>
        <end position="87"/>
    </location>
</feature>
<dbReference type="GO" id="GO:0009055">
    <property type="term" value="F:electron transfer activity"/>
    <property type="evidence" value="ECO:0007669"/>
    <property type="project" value="InterPro"/>
</dbReference>
<sequence length="205" mass="23229">MSIAKFFSNQTALLWKFMSYFQPPVVRILHIVITLLIVINLILGYGFLCSTKNPDTYIICSSLLWVHISIGILLTLLTLLFIPACLFHRGIRHFYPYLWGDTKQLIKDLKVSLSFKLIPPTSGGLAAVVQGLGLGALLLTELAGIIWFIGWQTDGLYAHFFKEVHKVSATLLALYLLGHGTMATIHFIVWQRRVARKKMRQKKSD</sequence>
<evidence type="ECO:0000313" key="8">
    <source>
        <dbReference type="EMBL" id="CAJ55239.1"/>
    </source>
</evidence>
<keyword evidence="3 6" id="KW-0812">Transmembrane</keyword>
<dbReference type="RefSeq" id="WP_011527263.1">
    <property type="nucleotide sequence ID" value="NC_008011.1"/>
</dbReference>
<evidence type="ECO:0000256" key="3">
    <source>
        <dbReference type="ARBA" id="ARBA00022692"/>
    </source>
</evidence>
<dbReference type="InterPro" id="IPR016174">
    <property type="entry name" value="Di-haem_cyt_TM"/>
</dbReference>
<keyword evidence="4 6" id="KW-1133">Transmembrane helix</keyword>
<feature type="domain" description="Cytochrome b561 bacterial/Ni-hydrogenase" evidence="7">
    <location>
        <begin position="23"/>
        <end position="194"/>
    </location>
</feature>
<evidence type="ECO:0000259" key="7">
    <source>
        <dbReference type="Pfam" id="PF01292"/>
    </source>
</evidence>
<dbReference type="OrthoDB" id="5458869at2"/>
<reference evidence="8 9" key="1">
    <citation type="submission" date="2005-11" db="EMBL/GenBank/DDBJ databases">
        <title>The complete genome sequence of Lawsonia intracellularis: the causative agent of proliferative enteropathy.</title>
        <authorList>
            <person name="Kaur K."/>
            <person name="Zhang Q."/>
            <person name="Beckler D."/>
            <person name="Munir S."/>
            <person name="Li L."/>
            <person name="Kinsley K."/>
            <person name="Herron L."/>
            <person name="Peterson A."/>
            <person name="May B."/>
            <person name="Singh S."/>
            <person name="Gebhart C."/>
            <person name="Kapur V."/>
        </authorList>
    </citation>
    <scope>NUCLEOTIDE SEQUENCE [LARGE SCALE GENOMIC DNA]</scope>
    <source>
        <strain evidence="8 9">PHE/MN1-00</strain>
    </source>
</reference>
<evidence type="ECO:0000313" key="9">
    <source>
        <dbReference type="Proteomes" id="UP000002430"/>
    </source>
</evidence>
<dbReference type="eggNOG" id="ENOG5032QDR">
    <property type="taxonomic scope" value="Bacteria"/>
</dbReference>
<dbReference type="KEGG" id="lip:LI1185"/>
<comment type="subcellular location">
    <subcellularLocation>
        <location evidence="1">Cell membrane</location>
        <topology evidence="1">Multi-pass membrane protein</topology>
    </subcellularLocation>
</comment>
<accession>Q1MP38</accession>
<dbReference type="Proteomes" id="UP000002430">
    <property type="component" value="Chromosome"/>
</dbReference>
<feature type="transmembrane region" description="Helical" evidence="6">
    <location>
        <begin position="169"/>
        <end position="190"/>
    </location>
</feature>
<name>Q1MP38_LAWIP</name>
<dbReference type="GO" id="GO:0005886">
    <property type="term" value="C:plasma membrane"/>
    <property type="evidence" value="ECO:0007669"/>
    <property type="project" value="UniProtKB-SubCell"/>
</dbReference>
<evidence type="ECO:0000256" key="1">
    <source>
        <dbReference type="ARBA" id="ARBA00004651"/>
    </source>
</evidence>
<keyword evidence="2" id="KW-1003">Cell membrane</keyword>
<feature type="transmembrane region" description="Helical" evidence="6">
    <location>
        <begin position="25"/>
        <end position="48"/>
    </location>
</feature>
<dbReference type="InterPro" id="IPR011577">
    <property type="entry name" value="Cyt_b561_bac/Ni-Hgenase"/>
</dbReference>
<feature type="transmembrane region" description="Helical" evidence="6">
    <location>
        <begin position="125"/>
        <end position="149"/>
    </location>
</feature>
<evidence type="ECO:0000256" key="6">
    <source>
        <dbReference type="SAM" id="Phobius"/>
    </source>
</evidence>
<dbReference type="EMBL" id="AM180252">
    <property type="protein sequence ID" value="CAJ55239.1"/>
    <property type="molecule type" value="Genomic_DNA"/>
</dbReference>
<dbReference type="Pfam" id="PF01292">
    <property type="entry name" value="Ni_hydr_CYTB"/>
    <property type="match status" value="1"/>
</dbReference>
<keyword evidence="5 6" id="KW-0472">Membrane</keyword>
<dbReference type="AlphaFoldDB" id="Q1MP38"/>
<dbReference type="SUPFAM" id="SSF81342">
    <property type="entry name" value="Transmembrane di-heme cytochromes"/>
    <property type="match status" value="1"/>
</dbReference>
<dbReference type="GO" id="GO:0022904">
    <property type="term" value="P:respiratory electron transport chain"/>
    <property type="evidence" value="ECO:0007669"/>
    <property type="project" value="InterPro"/>
</dbReference>
<organism evidence="8 9">
    <name type="scientific">Lawsonia intracellularis (strain PHE/MN1-00)</name>
    <dbReference type="NCBI Taxonomy" id="363253"/>
    <lineage>
        <taxon>Bacteria</taxon>
        <taxon>Pseudomonadati</taxon>
        <taxon>Thermodesulfobacteriota</taxon>
        <taxon>Desulfovibrionia</taxon>
        <taxon>Desulfovibrionales</taxon>
        <taxon>Desulfovibrionaceae</taxon>
        <taxon>Lawsonia</taxon>
    </lineage>
</organism>
<evidence type="ECO:0000256" key="5">
    <source>
        <dbReference type="ARBA" id="ARBA00023136"/>
    </source>
</evidence>
<protein>
    <submittedName>
        <fullName evidence="8">NA</fullName>
    </submittedName>
</protein>
<keyword evidence="9" id="KW-1185">Reference proteome</keyword>